<organism evidence="1 2">
    <name type="scientific">Peronospora destructor</name>
    <dbReference type="NCBI Taxonomy" id="86335"/>
    <lineage>
        <taxon>Eukaryota</taxon>
        <taxon>Sar</taxon>
        <taxon>Stramenopiles</taxon>
        <taxon>Oomycota</taxon>
        <taxon>Peronosporomycetes</taxon>
        <taxon>Peronosporales</taxon>
        <taxon>Peronosporaceae</taxon>
        <taxon>Peronospora</taxon>
    </lineage>
</organism>
<gene>
    <name evidence="1" type="ORF">PDE001_LOCUS6957</name>
</gene>
<proteinExistence type="predicted"/>
<protein>
    <recommendedName>
        <fullName evidence="3">Ubiquitin-like protease family profile domain-containing protein</fullName>
    </recommendedName>
</protein>
<comment type="caution">
    <text evidence="1">The sequence shown here is derived from an EMBL/GenBank/DDBJ whole genome shotgun (WGS) entry which is preliminary data.</text>
</comment>
<evidence type="ECO:0000313" key="1">
    <source>
        <dbReference type="EMBL" id="CAI5738595.1"/>
    </source>
</evidence>
<reference evidence="1" key="1">
    <citation type="submission" date="2022-12" db="EMBL/GenBank/DDBJ databases">
        <authorList>
            <person name="Webb A."/>
        </authorList>
    </citation>
    <scope>NUCLEOTIDE SEQUENCE</scope>
    <source>
        <strain evidence="1">Pd1</strain>
    </source>
</reference>
<dbReference type="SUPFAM" id="SSF54001">
    <property type="entry name" value="Cysteine proteinases"/>
    <property type="match status" value="1"/>
</dbReference>
<dbReference type="AlphaFoldDB" id="A0AAV0USG3"/>
<keyword evidence="2" id="KW-1185">Reference proteome</keyword>
<dbReference type="Gene3D" id="3.40.395.10">
    <property type="entry name" value="Adenoviral Proteinase, Chain A"/>
    <property type="match status" value="1"/>
</dbReference>
<dbReference type="Proteomes" id="UP001162029">
    <property type="component" value="Unassembled WGS sequence"/>
</dbReference>
<evidence type="ECO:0000313" key="2">
    <source>
        <dbReference type="Proteomes" id="UP001162029"/>
    </source>
</evidence>
<dbReference type="InterPro" id="IPR038765">
    <property type="entry name" value="Papain-like_cys_pep_sf"/>
</dbReference>
<dbReference type="EMBL" id="CANTFM010001341">
    <property type="protein sequence ID" value="CAI5738595.1"/>
    <property type="molecule type" value="Genomic_DNA"/>
</dbReference>
<name>A0AAV0USG3_9STRA</name>
<evidence type="ECO:0008006" key="3">
    <source>
        <dbReference type="Google" id="ProtNLM"/>
    </source>
</evidence>
<accession>A0AAV0USG3</accession>
<sequence>MQLRSSSTVPSTGASFEYPSVRERQCPSIYRERPALSRSILTIKKRRLLGGEEEAEEAKRWRLHLLQSAFGPEDHVDESNWLTGSFIDLMLWKFANLYPTLFFLPTAFYHLHLEAANVMASPWRRRRRTHRSIREYQIRDVLGRVVDYNSDTPLVFIVNVDQIHWNLFRVQLEPTPELQLFEPTGRLALRSGVTYRSVPRVVIEWLDVCYPQHKGWLERTVSAITNKQQVSGYDCGVACLLYADKCGRGQSRDEINEEIDQEAITSFRKQLQLQPRATDEEVDA</sequence>